<feature type="compositionally biased region" description="Basic and acidic residues" evidence="1">
    <location>
        <begin position="137"/>
        <end position="146"/>
    </location>
</feature>
<feature type="compositionally biased region" description="Basic and acidic residues" evidence="1">
    <location>
        <begin position="157"/>
        <end position="180"/>
    </location>
</feature>
<dbReference type="RefSeq" id="WP_270687098.1">
    <property type="nucleotide sequence ID" value="NZ_JAQFWQ010000052.1"/>
</dbReference>
<dbReference type="Proteomes" id="UP001527866">
    <property type="component" value="Unassembled WGS sequence"/>
</dbReference>
<protein>
    <submittedName>
        <fullName evidence="2">Uncharacterized protein</fullName>
    </submittedName>
</protein>
<organism evidence="2 3">
    <name type="scientific">Nocardiopsis endophytica</name>
    <dbReference type="NCBI Taxonomy" id="3018445"/>
    <lineage>
        <taxon>Bacteria</taxon>
        <taxon>Bacillati</taxon>
        <taxon>Actinomycetota</taxon>
        <taxon>Actinomycetes</taxon>
        <taxon>Streptosporangiales</taxon>
        <taxon>Nocardiopsidaceae</taxon>
        <taxon>Nocardiopsis</taxon>
    </lineage>
</organism>
<gene>
    <name evidence="2" type="ORF">O4J56_17830</name>
</gene>
<name>A0ABT4U6E0_9ACTN</name>
<sequence>MNETDGIEESFDRQLHQLLGSARDLGHSFSRGLWALRQIHHNHQVAKQYREQARRRYEAKWEREHELLAVVEDEQWWEQEATPAKVAEAYQIALSWRDHEDEADRLDDVIYEEVRERYGVDLRTPTREEVQDKLEQAVGEHDRDQPEPAPEAEQQEEQERAADTEEERPAYDSAERREQFAEQMRGAGVDEALIAGRLSADAMNARPPQEAVHASRRLTASGMRARGRGLQAEAAMGR</sequence>
<evidence type="ECO:0000313" key="3">
    <source>
        <dbReference type="Proteomes" id="UP001527866"/>
    </source>
</evidence>
<feature type="region of interest" description="Disordered" evidence="1">
    <location>
        <begin position="204"/>
        <end position="238"/>
    </location>
</feature>
<dbReference type="EMBL" id="JAQFWQ010000052">
    <property type="protein sequence ID" value="MDA2812508.1"/>
    <property type="molecule type" value="Genomic_DNA"/>
</dbReference>
<feature type="region of interest" description="Disordered" evidence="1">
    <location>
        <begin position="137"/>
        <end position="185"/>
    </location>
</feature>
<comment type="caution">
    <text evidence="2">The sequence shown here is derived from an EMBL/GenBank/DDBJ whole genome shotgun (WGS) entry which is preliminary data.</text>
</comment>
<keyword evidence="3" id="KW-1185">Reference proteome</keyword>
<evidence type="ECO:0000313" key="2">
    <source>
        <dbReference type="EMBL" id="MDA2812508.1"/>
    </source>
</evidence>
<proteinExistence type="predicted"/>
<evidence type="ECO:0000256" key="1">
    <source>
        <dbReference type="SAM" id="MobiDB-lite"/>
    </source>
</evidence>
<reference evidence="2 3" key="1">
    <citation type="submission" date="2023-01" db="EMBL/GenBank/DDBJ databases">
        <title>Draft genome sequence of Nocardiopsis sp. RSe5-2 isolated from halophytes.</title>
        <authorList>
            <person name="Duangmal K."/>
            <person name="Chantavorakit T."/>
        </authorList>
    </citation>
    <scope>NUCLEOTIDE SEQUENCE [LARGE SCALE GENOMIC DNA]</scope>
    <source>
        <strain evidence="2 3">RSe5-2</strain>
    </source>
</reference>
<accession>A0ABT4U6E0</accession>